<feature type="domain" description="RNase III" evidence="19">
    <location>
        <begin position="1361"/>
        <end position="1520"/>
    </location>
</feature>
<evidence type="ECO:0000313" key="25">
    <source>
        <dbReference type="Proteomes" id="UP000886998"/>
    </source>
</evidence>
<dbReference type="Pfam" id="PF20931">
    <property type="entry name" value="Dicer_platform"/>
    <property type="match status" value="1"/>
</dbReference>
<evidence type="ECO:0000256" key="2">
    <source>
        <dbReference type="ARBA" id="ARBA00001946"/>
    </source>
</evidence>
<dbReference type="EMBL" id="BMAV01003788">
    <property type="protein sequence ID" value="GFY43625.1"/>
    <property type="molecule type" value="Genomic_DNA"/>
</dbReference>
<comment type="caution">
    <text evidence="24">The sequence shown here is derived from an EMBL/GenBank/DDBJ whole genome shotgun (WGS) entry which is preliminary data.</text>
</comment>
<dbReference type="InterPro" id="IPR036085">
    <property type="entry name" value="PAZ_dom_sf"/>
</dbReference>
<keyword evidence="4" id="KW-0479">Metal-binding</keyword>
<dbReference type="GO" id="GO:0070578">
    <property type="term" value="C:RISC-loading complex"/>
    <property type="evidence" value="ECO:0007669"/>
    <property type="project" value="TreeGrafter"/>
</dbReference>
<evidence type="ECO:0000256" key="8">
    <source>
        <dbReference type="ARBA" id="ARBA00022801"/>
    </source>
</evidence>
<evidence type="ECO:0000256" key="14">
    <source>
        <dbReference type="ARBA" id="ARBA00023211"/>
    </source>
</evidence>
<accession>A0A8X6WYK9</accession>
<evidence type="ECO:0000256" key="7">
    <source>
        <dbReference type="ARBA" id="ARBA00022759"/>
    </source>
</evidence>
<dbReference type="PROSITE" id="PS50137">
    <property type="entry name" value="DS_RBD"/>
    <property type="match status" value="1"/>
</dbReference>
<dbReference type="GO" id="GO:0031054">
    <property type="term" value="P:pre-miRNA processing"/>
    <property type="evidence" value="ECO:0007669"/>
    <property type="project" value="InterPro"/>
</dbReference>
<dbReference type="GO" id="GO:0004530">
    <property type="term" value="F:deoxyribonuclease I activity"/>
    <property type="evidence" value="ECO:0007669"/>
    <property type="project" value="TreeGrafter"/>
</dbReference>
<evidence type="ECO:0000313" key="24">
    <source>
        <dbReference type="EMBL" id="GFY43625.1"/>
    </source>
</evidence>
<dbReference type="SUPFAM" id="SSF101690">
    <property type="entry name" value="PAZ domain"/>
    <property type="match status" value="1"/>
</dbReference>
<dbReference type="SMART" id="SM00490">
    <property type="entry name" value="HELICc"/>
    <property type="match status" value="1"/>
</dbReference>
<reference evidence="24" key="1">
    <citation type="submission" date="2020-08" db="EMBL/GenBank/DDBJ databases">
        <title>Multicomponent nature underlies the extraordinary mechanical properties of spider dragline silk.</title>
        <authorList>
            <person name="Kono N."/>
            <person name="Nakamura H."/>
            <person name="Mori M."/>
            <person name="Yoshida Y."/>
            <person name="Ohtoshi R."/>
            <person name="Malay A.D."/>
            <person name="Moran D.A.P."/>
            <person name="Tomita M."/>
            <person name="Numata K."/>
            <person name="Arakawa K."/>
        </authorList>
    </citation>
    <scope>NUCLEOTIDE SEQUENCE</scope>
</reference>
<keyword evidence="9" id="KW-0347">Helicase</keyword>
<evidence type="ECO:0000256" key="9">
    <source>
        <dbReference type="ARBA" id="ARBA00022806"/>
    </source>
</evidence>
<feature type="domain" description="Dicer dsRNA-binding fold" evidence="23">
    <location>
        <begin position="632"/>
        <end position="728"/>
    </location>
</feature>
<feature type="region of interest" description="Disordered" evidence="17">
    <location>
        <begin position="37"/>
        <end position="58"/>
    </location>
</feature>
<keyword evidence="8" id="KW-0378">Hydrolase</keyword>
<dbReference type="Pfam" id="PF03368">
    <property type="entry name" value="Dicer_dimer"/>
    <property type="match status" value="1"/>
</dbReference>
<dbReference type="Gene3D" id="1.10.1520.10">
    <property type="entry name" value="Ribonuclease III domain"/>
    <property type="match status" value="2"/>
</dbReference>
<dbReference type="SUPFAM" id="SSF52540">
    <property type="entry name" value="P-loop containing nucleoside triphosphate hydrolases"/>
    <property type="match status" value="1"/>
</dbReference>
<dbReference type="InterPro" id="IPR036389">
    <property type="entry name" value="RNase_III_sf"/>
</dbReference>
<evidence type="ECO:0000259" key="22">
    <source>
        <dbReference type="PROSITE" id="PS51194"/>
    </source>
</evidence>
<dbReference type="SUPFAM" id="SSF69065">
    <property type="entry name" value="RNase III domain-like"/>
    <property type="match status" value="2"/>
</dbReference>
<evidence type="ECO:0000259" key="20">
    <source>
        <dbReference type="PROSITE" id="PS50821"/>
    </source>
</evidence>
<keyword evidence="3" id="KW-0540">Nuclease</keyword>
<protein>
    <submittedName>
        <fullName evidence="24">Endoribonuclease Dicer</fullName>
    </submittedName>
</protein>
<dbReference type="SMART" id="SM00487">
    <property type="entry name" value="DEXDc"/>
    <property type="match status" value="1"/>
</dbReference>
<dbReference type="GO" id="GO:0006309">
    <property type="term" value="P:apoptotic DNA fragmentation"/>
    <property type="evidence" value="ECO:0007669"/>
    <property type="project" value="TreeGrafter"/>
</dbReference>
<evidence type="ECO:0000256" key="17">
    <source>
        <dbReference type="SAM" id="MobiDB-lite"/>
    </source>
</evidence>
<dbReference type="PROSITE" id="PS50821">
    <property type="entry name" value="PAZ"/>
    <property type="match status" value="1"/>
</dbReference>
<dbReference type="SUPFAM" id="SSF54768">
    <property type="entry name" value="dsRNA-binding domain-like"/>
    <property type="match status" value="1"/>
</dbReference>
<dbReference type="Pfam" id="PF00271">
    <property type="entry name" value="Helicase_C"/>
    <property type="match status" value="1"/>
</dbReference>
<evidence type="ECO:0000256" key="10">
    <source>
        <dbReference type="ARBA" id="ARBA00022840"/>
    </source>
</evidence>
<dbReference type="GO" id="GO:0005737">
    <property type="term" value="C:cytoplasm"/>
    <property type="evidence" value="ECO:0007669"/>
    <property type="project" value="TreeGrafter"/>
</dbReference>
<keyword evidence="10" id="KW-0067">ATP-binding</keyword>
<dbReference type="CDD" id="cd18034">
    <property type="entry name" value="DEXHc_dicer"/>
    <property type="match status" value="1"/>
</dbReference>
<dbReference type="PANTHER" id="PTHR14950:SF37">
    <property type="entry name" value="ENDORIBONUCLEASE DICER"/>
    <property type="match status" value="1"/>
</dbReference>
<evidence type="ECO:0000256" key="12">
    <source>
        <dbReference type="ARBA" id="ARBA00022884"/>
    </source>
</evidence>
<dbReference type="GO" id="GO:0030422">
    <property type="term" value="P:siRNA processing"/>
    <property type="evidence" value="ECO:0007669"/>
    <property type="project" value="InterPro"/>
</dbReference>
<dbReference type="PROSITE" id="PS51192">
    <property type="entry name" value="HELICASE_ATP_BIND_1"/>
    <property type="match status" value="1"/>
</dbReference>
<evidence type="ECO:0000259" key="19">
    <source>
        <dbReference type="PROSITE" id="PS50142"/>
    </source>
</evidence>
<dbReference type="CDD" id="cd00593">
    <property type="entry name" value="RIBOc"/>
    <property type="match status" value="2"/>
</dbReference>
<evidence type="ECO:0000256" key="4">
    <source>
        <dbReference type="ARBA" id="ARBA00022723"/>
    </source>
</evidence>
<dbReference type="InterPro" id="IPR001650">
    <property type="entry name" value="Helicase_C-like"/>
</dbReference>
<dbReference type="InterPro" id="IPR003100">
    <property type="entry name" value="PAZ_dom"/>
</dbReference>
<dbReference type="SMART" id="SM00535">
    <property type="entry name" value="RIBOc"/>
    <property type="match status" value="2"/>
</dbReference>
<feature type="domain" description="PAZ" evidence="20">
    <location>
        <begin position="917"/>
        <end position="1042"/>
    </location>
</feature>
<dbReference type="Pfam" id="PF00636">
    <property type="entry name" value="Ribonuclease_3"/>
    <property type="match status" value="2"/>
</dbReference>
<dbReference type="Gene3D" id="3.30.160.380">
    <property type="entry name" value="Dicer dimerisation domain"/>
    <property type="match status" value="1"/>
</dbReference>
<dbReference type="GO" id="GO:0005524">
    <property type="term" value="F:ATP binding"/>
    <property type="evidence" value="ECO:0007669"/>
    <property type="project" value="UniProtKB-KW"/>
</dbReference>
<evidence type="ECO:0000256" key="1">
    <source>
        <dbReference type="ARBA" id="ARBA00001936"/>
    </source>
</evidence>
<comment type="cofactor">
    <cofactor evidence="1">
        <name>Mn(2+)</name>
        <dbReference type="ChEBI" id="CHEBI:29035"/>
    </cofactor>
</comment>
<dbReference type="FunFam" id="1.10.1520.10:FF:000005">
    <property type="entry name" value="Putative endoribonuclease dicer"/>
    <property type="match status" value="1"/>
</dbReference>
<dbReference type="PROSITE" id="PS51194">
    <property type="entry name" value="HELICASE_CTER"/>
    <property type="match status" value="1"/>
</dbReference>
<sequence length="1620" mass="186648">MAIVLKVSVCEKKVLQLSCIKRKKYYNHLALREEKMAEESPSKRLKNKEEPNGSKSFTPRDFQIEILECAKKQNTIACLGTGTGKTFIAVMLIREMADEVRKPFVEGGKRIFFLVPTVPLVTQQAKTIKDHTDLEVNGYYGEMDVDSWSKHDWIDQFKKSEVLVMTAEIFRIIVHHSFIPLTQIQLLIFDECHRAQGDHPYREAMKCFVGVTAEQMPRIFGLSASLLNGKCKPTNLETNLKDLEMTLKSTIITASDILDLQKYGTDPSENIVVYSKYEVINSGLLKEVEVLVQEMNLQKSNIDSNNAFMEGNLFFDKPVRCLKSLCTTLSDLGPWCAYIAADIYIKEIETMLNRPFAVEYVKILKEILSFLKYYSDMCKCLDNNSNGTDLDVMPSKLRRLLEIFQAARRSKKFQWEPVSILKDVTFEQDPEKYCANMKKEKEKKQSINLCSIVFVQQRITAYVLCQWLLEIKKSFNELEFLAPEFVVGHGIKGVSETSMSEKLQQKKLKNFREKMNNVLVATQVLEEGMDITQCNLVVRFDLPGDFRSYVQSKGRARAKNSIYVMLLEQGEKYEKFIIDFCNFKTIEKMLQFKCHSREMPTEEEITSHMADEAIPPYMPRGSNGPRISMSAAISLINRYCSTLPSDIATKLVPQWTIKIVDEDDIKKEFQCKLRMPINSPLREIIVSDSMRQKKLAKMSAALKACKLLDEKGELNEDLVPISHLVDDALEKELGEVKAEDGKGAIPGTNRRRQVYNKRVPIFLQGKNPKPGMLCYLNILDMKLIIPLPKILNPRERPLFDPEKTSRGLALVTTKKLPIVNSFPVFTKSGKILVTVIPSDNPVTLTEQNIQDLKEFHRFIFSDALWIEGTKEFLPSNALSSYYISPVLGGQIDWDFISVTRLHPYNNQKLKTKKIIDRTVFDVQKFTNSVLMRSYKIESWKTKSPTFHHVVKIRHDMKPTSQFECDSKYKTFQEYYSEKYDILIQNLEQPLIETIQLGNLHMWKPIYLSVKETFDEKSGLSKSKQKRKNFREYLVPELTIIHPFPSDFFFKVTCLPTILFRLNGLLLAEEIRQSVALEAHVGTVKLPDNTSWTAFHLETNDKELTDYLFKIGELNEKFDNKIIPCDIIKDTKSNKINSFEVKIDLKTHIGPSPSLILQALTSKSTGDEFDLERLEIIGDSFLKYAMSVKMYIKYFNFDEGRLTRLRSGVIQNLHLYQLAKKKNLGEYLTTTFFHCNSTWLPPCYAVEDHVDEKNVIKKTKKQQKEDQDMDIEKSDNPLHLYFTKQVISDKCVADSVEALIGSYLLSSGQLGALRFMAWLGLNPFVEEVTNFDFNDWPPPPPNPIVGSHLAIDSCLRKLTSGFDRFENIIKYKFINKAYLLQAFTHPSYSYNVITDCYQRLEFLGDSVLDYLITRQLYEDPKDHSPGKLTDLRSALVNNVYFASLAVRHKYHDFLKILSPSLFRLMNDYIRILQEREDYKFFETHLYYLEEIECFDLEEVEVPKALGDVFESVAGAIYLDSGMSLNTVWKVYYPMIKPALEHLSEHVPISPVREVFELVKKKEEDKLFGEPVSKNEKTYIEVTLPNGKRFQGVGPNKKVAKKSAAKRALAYLKSCEKMNQSE</sequence>
<evidence type="ECO:0000256" key="11">
    <source>
        <dbReference type="ARBA" id="ARBA00022842"/>
    </source>
</evidence>
<dbReference type="GO" id="GO:0004525">
    <property type="term" value="F:ribonuclease III activity"/>
    <property type="evidence" value="ECO:0007669"/>
    <property type="project" value="UniProtKB-EC"/>
</dbReference>
<dbReference type="Gene3D" id="3.40.50.300">
    <property type="entry name" value="P-loop containing nucleotide triphosphate hydrolases"/>
    <property type="match status" value="2"/>
</dbReference>
<feature type="domain" description="Helicase ATP-binding" evidence="21">
    <location>
        <begin position="66"/>
        <end position="244"/>
    </location>
</feature>
<dbReference type="InterPro" id="IPR014001">
    <property type="entry name" value="Helicase_ATP-bd"/>
</dbReference>
<dbReference type="InterPro" id="IPR027417">
    <property type="entry name" value="P-loop_NTPase"/>
</dbReference>
<dbReference type="InterPro" id="IPR044441">
    <property type="entry name" value="DICER_DSRM"/>
</dbReference>
<keyword evidence="7" id="KW-0255">Endonuclease</keyword>
<name>A0A8X6WYK9_9ARAC</name>
<evidence type="ECO:0000256" key="13">
    <source>
        <dbReference type="ARBA" id="ARBA00023158"/>
    </source>
</evidence>
<dbReference type="Gene3D" id="2.170.260.10">
    <property type="entry name" value="paz domain"/>
    <property type="match status" value="1"/>
</dbReference>
<comment type="similarity">
    <text evidence="15 16">Belongs to the helicase family. Dicer subfamily.</text>
</comment>
<evidence type="ECO:0000259" key="23">
    <source>
        <dbReference type="PROSITE" id="PS51327"/>
    </source>
</evidence>
<keyword evidence="25" id="KW-1185">Reference proteome</keyword>
<dbReference type="GO" id="GO:0004386">
    <property type="term" value="F:helicase activity"/>
    <property type="evidence" value="ECO:0007669"/>
    <property type="project" value="UniProtKB-KW"/>
</dbReference>
<evidence type="ECO:0000256" key="5">
    <source>
        <dbReference type="ARBA" id="ARBA00022737"/>
    </source>
</evidence>
<dbReference type="InterPro" id="IPR048512">
    <property type="entry name" value="Dicer_platform"/>
</dbReference>
<keyword evidence="14" id="KW-0464">Manganese</keyword>
<dbReference type="GO" id="GO:0046872">
    <property type="term" value="F:metal ion binding"/>
    <property type="evidence" value="ECO:0007669"/>
    <property type="project" value="UniProtKB-KW"/>
</dbReference>
<dbReference type="GO" id="GO:0003723">
    <property type="term" value="F:RNA binding"/>
    <property type="evidence" value="ECO:0007669"/>
    <property type="project" value="UniProtKB-UniRule"/>
</dbReference>
<keyword evidence="12 16" id="KW-0694">RNA-binding</keyword>
<evidence type="ECO:0000256" key="15">
    <source>
        <dbReference type="ARBA" id="ARBA00035116"/>
    </source>
</evidence>
<dbReference type="InterPro" id="IPR014720">
    <property type="entry name" value="dsRBD_dom"/>
</dbReference>
<dbReference type="Proteomes" id="UP000886998">
    <property type="component" value="Unassembled WGS sequence"/>
</dbReference>
<feature type="compositionally biased region" description="Basic and acidic residues" evidence="17">
    <location>
        <begin position="37"/>
        <end position="52"/>
    </location>
</feature>
<keyword evidence="6" id="KW-0547">Nucleotide-binding</keyword>
<proteinExistence type="inferred from homology"/>
<evidence type="ECO:0000259" key="18">
    <source>
        <dbReference type="PROSITE" id="PS50137"/>
    </source>
</evidence>
<organism evidence="24 25">
    <name type="scientific">Trichonephila inaurata madagascariensis</name>
    <dbReference type="NCBI Taxonomy" id="2747483"/>
    <lineage>
        <taxon>Eukaryota</taxon>
        <taxon>Metazoa</taxon>
        <taxon>Ecdysozoa</taxon>
        <taxon>Arthropoda</taxon>
        <taxon>Chelicerata</taxon>
        <taxon>Arachnida</taxon>
        <taxon>Araneae</taxon>
        <taxon>Araneomorphae</taxon>
        <taxon>Entelegynae</taxon>
        <taxon>Araneoidea</taxon>
        <taxon>Nephilidae</taxon>
        <taxon>Trichonephila</taxon>
        <taxon>Trichonephila inaurata</taxon>
    </lineage>
</organism>
<evidence type="ECO:0000256" key="3">
    <source>
        <dbReference type="ARBA" id="ARBA00022722"/>
    </source>
</evidence>
<evidence type="ECO:0000256" key="16">
    <source>
        <dbReference type="PROSITE-ProRule" id="PRU00657"/>
    </source>
</evidence>
<dbReference type="Gene3D" id="3.30.160.20">
    <property type="match status" value="1"/>
</dbReference>
<dbReference type="PROSITE" id="PS51327">
    <property type="entry name" value="DICER_DSRBF"/>
    <property type="match status" value="1"/>
</dbReference>
<dbReference type="PROSITE" id="PS00517">
    <property type="entry name" value="RNASE_3_1"/>
    <property type="match status" value="1"/>
</dbReference>
<dbReference type="InterPro" id="IPR000999">
    <property type="entry name" value="RNase_III_dom"/>
</dbReference>
<dbReference type="InterPro" id="IPR038248">
    <property type="entry name" value="Dicer_dimer_sf"/>
</dbReference>
<keyword evidence="13" id="KW-0943">RNA-mediated gene silencing</keyword>
<dbReference type="InterPro" id="IPR005034">
    <property type="entry name" value="Dicer_dimerisation"/>
</dbReference>
<dbReference type="PROSITE" id="PS50142">
    <property type="entry name" value="RNASE_3_2"/>
    <property type="match status" value="2"/>
</dbReference>
<dbReference type="SMART" id="SM00358">
    <property type="entry name" value="DSRM"/>
    <property type="match status" value="2"/>
</dbReference>
<dbReference type="Pfam" id="PF02170">
    <property type="entry name" value="PAZ"/>
    <property type="match status" value="1"/>
</dbReference>
<dbReference type="PANTHER" id="PTHR14950">
    <property type="entry name" value="DICER-RELATED"/>
    <property type="match status" value="1"/>
</dbReference>
<gene>
    <name evidence="24" type="primary">dicer1</name>
    <name evidence="24" type="ORF">TNIN_262791</name>
</gene>
<dbReference type="GO" id="GO:0005634">
    <property type="term" value="C:nucleus"/>
    <property type="evidence" value="ECO:0007669"/>
    <property type="project" value="TreeGrafter"/>
</dbReference>
<dbReference type="SMART" id="SM00949">
    <property type="entry name" value="PAZ"/>
    <property type="match status" value="1"/>
</dbReference>
<dbReference type="InterPro" id="IPR011545">
    <property type="entry name" value="DEAD/DEAH_box_helicase_dom"/>
</dbReference>
<feature type="domain" description="DRBM" evidence="18">
    <location>
        <begin position="1548"/>
        <end position="1612"/>
    </location>
</feature>
<comment type="cofactor">
    <cofactor evidence="2">
        <name>Mg(2+)</name>
        <dbReference type="ChEBI" id="CHEBI:18420"/>
    </cofactor>
</comment>
<dbReference type="OrthoDB" id="2392202at2759"/>
<dbReference type="Pfam" id="PF00270">
    <property type="entry name" value="DEAD"/>
    <property type="match status" value="1"/>
</dbReference>
<keyword evidence="11" id="KW-0460">Magnesium</keyword>
<keyword evidence="5" id="KW-0677">Repeat</keyword>
<evidence type="ECO:0000259" key="21">
    <source>
        <dbReference type="PROSITE" id="PS51192"/>
    </source>
</evidence>
<dbReference type="FunFam" id="3.40.50.300:FF:000628">
    <property type="entry name" value="Endoribonuclease Dicer"/>
    <property type="match status" value="1"/>
</dbReference>
<evidence type="ECO:0000256" key="6">
    <source>
        <dbReference type="ARBA" id="ARBA00022741"/>
    </source>
</evidence>
<dbReference type="Pfam" id="PF20932">
    <property type="entry name" value="Dicer_dsRBD"/>
    <property type="match status" value="1"/>
</dbReference>
<feature type="domain" description="Helicase C-terminal" evidence="22">
    <location>
        <begin position="442"/>
        <end position="605"/>
    </location>
</feature>
<feature type="domain" description="RNase III" evidence="19">
    <location>
        <begin position="1135"/>
        <end position="1307"/>
    </location>
</feature>